<dbReference type="SUPFAM" id="SSF56601">
    <property type="entry name" value="beta-lactamase/transpeptidase-like"/>
    <property type="match status" value="1"/>
</dbReference>
<dbReference type="Gene3D" id="3.40.710.10">
    <property type="entry name" value="DD-peptidase/beta-lactamase superfamily"/>
    <property type="match status" value="1"/>
</dbReference>
<dbReference type="RefSeq" id="WP_172806367.1">
    <property type="nucleotide sequence ID" value="NZ_LT796768.1"/>
</dbReference>
<dbReference type="InterPro" id="IPR012338">
    <property type="entry name" value="Beta-lactam/transpept-like"/>
</dbReference>
<dbReference type="Pfam" id="PF24491">
    <property type="entry name" value="DUF7586"/>
    <property type="match status" value="1"/>
</dbReference>
<sequence length="436" mass="46365">MSAFDDLLHAEREGSGSASVSAAVVRHGSLHWSGAVGTLDGRDGPAATPATPYRIGSITKTFVAVEVMRLRDEGRLDLADRIDRHLPDVPFGHVTIAQLLTHTSGLQAETNGPWWERTPGGDWDQLIASGPALVHTPGTRFHYSNVGFAVLGRLVEVLRGTSWFEAIRTGILVPLGLHGISQEPGEGAATGLSHHPADGRLMVEPHHDAGAMAPAGQLWSSAEDLSRWAAFAAGDTGGVLAESSWAEMVVPLAVDDRPGVPWATAQGLGWRIWPGNGTGRLVGHGGSMPGFLATAIAEPASGWGVVVLANDTLHLGDLATRLLDAATALDPLTTETAPVEPPEDVAALVGDWFWGPVPYRLEPTADGFHLSDAMNNRRSRFVRDGDGWRGLDTYFAGERLVVRDDGALDLATFVLSREPYDPAVDHPGGLDPRGWH</sequence>
<dbReference type="PANTHER" id="PTHR46825">
    <property type="entry name" value="D-ALANYL-D-ALANINE-CARBOXYPEPTIDASE/ENDOPEPTIDASE AMPH"/>
    <property type="match status" value="1"/>
</dbReference>
<protein>
    <submittedName>
        <fullName evidence="3">CubicO group peptidase, beta-lactamase class C family</fullName>
    </submittedName>
</protein>
<dbReference type="InterPro" id="IPR001466">
    <property type="entry name" value="Beta-lactam-related"/>
</dbReference>
<dbReference type="AlphaFoldDB" id="A0A1T4Z6Q3"/>
<dbReference type="Proteomes" id="UP000191040">
    <property type="component" value="Chromosome I"/>
</dbReference>
<evidence type="ECO:0000313" key="3">
    <source>
        <dbReference type="EMBL" id="SKB09553.1"/>
    </source>
</evidence>
<accession>A0A1T4Z6Q3</accession>
<dbReference type="EMBL" id="LT796768">
    <property type="protein sequence ID" value="SKB09553.1"/>
    <property type="molecule type" value="Genomic_DNA"/>
</dbReference>
<proteinExistence type="predicted"/>
<dbReference type="InterPro" id="IPR056008">
    <property type="entry name" value="DUF7586"/>
</dbReference>
<gene>
    <name evidence="3" type="ORF">SAMN06295964_2755</name>
</gene>
<feature type="domain" description="Beta-lactamase-related" evidence="1">
    <location>
        <begin position="5"/>
        <end position="314"/>
    </location>
</feature>
<dbReference type="PANTHER" id="PTHR46825:SF7">
    <property type="entry name" value="D-ALANYL-D-ALANINE CARBOXYPEPTIDASE"/>
    <property type="match status" value="1"/>
</dbReference>
<evidence type="ECO:0000259" key="2">
    <source>
        <dbReference type="Pfam" id="PF24491"/>
    </source>
</evidence>
<evidence type="ECO:0000313" key="4">
    <source>
        <dbReference type="Proteomes" id="UP000191040"/>
    </source>
</evidence>
<reference evidence="4" key="1">
    <citation type="submission" date="2017-02" db="EMBL/GenBank/DDBJ databases">
        <authorList>
            <person name="Varghese N."/>
            <person name="Submissions S."/>
        </authorList>
    </citation>
    <scope>NUCLEOTIDE SEQUENCE [LARGE SCALE GENOMIC DNA]</scope>
    <source>
        <strain evidence="4">9H-4</strain>
    </source>
</reference>
<organism evidence="3 4">
    <name type="scientific">Aeromicrobium choanae</name>
    <dbReference type="NCBI Taxonomy" id="1736691"/>
    <lineage>
        <taxon>Bacteria</taxon>
        <taxon>Bacillati</taxon>
        <taxon>Actinomycetota</taxon>
        <taxon>Actinomycetes</taxon>
        <taxon>Propionibacteriales</taxon>
        <taxon>Nocardioidaceae</taxon>
        <taxon>Aeromicrobium</taxon>
    </lineage>
</organism>
<name>A0A1T4Z6Q3_9ACTN</name>
<dbReference type="Pfam" id="PF00144">
    <property type="entry name" value="Beta-lactamase"/>
    <property type="match status" value="1"/>
</dbReference>
<dbReference type="InterPro" id="IPR050491">
    <property type="entry name" value="AmpC-like"/>
</dbReference>
<feature type="domain" description="DUF7586" evidence="2">
    <location>
        <begin position="342"/>
        <end position="417"/>
    </location>
</feature>
<evidence type="ECO:0000259" key="1">
    <source>
        <dbReference type="Pfam" id="PF00144"/>
    </source>
</evidence>
<keyword evidence="4" id="KW-1185">Reference proteome</keyword>
<dbReference type="STRING" id="1736691.SAMN06295964_2755"/>